<name>A0ABY5TIK8_9BACE</name>
<feature type="transmembrane region" description="Helical" evidence="2">
    <location>
        <begin position="100"/>
        <end position="123"/>
    </location>
</feature>
<evidence type="ECO:0000313" key="3">
    <source>
        <dbReference type="EMBL" id="UVQ77721.1"/>
    </source>
</evidence>
<keyword evidence="2" id="KW-0812">Transmembrane</keyword>
<feature type="region of interest" description="Disordered" evidence="1">
    <location>
        <begin position="1"/>
        <end position="31"/>
    </location>
</feature>
<keyword evidence="2" id="KW-0472">Membrane</keyword>
<dbReference type="EMBL" id="CP103146">
    <property type="protein sequence ID" value="UVQ77721.1"/>
    <property type="molecule type" value="Genomic_DNA"/>
</dbReference>
<keyword evidence="4" id="KW-1185">Reference proteome</keyword>
<keyword evidence="3" id="KW-0614">Plasmid</keyword>
<proteinExistence type="predicted"/>
<sequence length="160" mass="18971">METPSNPKTEDYTYKQGQYSPRKRKDTTPKVNPQLAVELVFQELKRVEAYTKRIEDATAKKVEIDRGSLESAENRLKNVLADFERQGNRMKNGSYVDKKVSMYSILCAFFSLLFACLMCYLWVDAAKDRDNYKRYYEYFQDFIIWLYCMKTSYFSVINNT</sequence>
<keyword evidence="2" id="KW-1133">Transmembrane helix</keyword>
<evidence type="ECO:0008006" key="5">
    <source>
        <dbReference type="Google" id="ProtNLM"/>
    </source>
</evidence>
<dbReference type="NCBIfam" id="NF041421">
    <property type="entry name" value="MbpC"/>
    <property type="match status" value="1"/>
</dbReference>
<gene>
    <name evidence="3" type="ORF">NXY30_29760</name>
</gene>
<accession>A0ABY5TIK8</accession>
<protein>
    <recommendedName>
        <fullName evidence="5">MbpC</fullName>
    </recommendedName>
</protein>
<dbReference type="RefSeq" id="WP_258903195.1">
    <property type="nucleotide sequence ID" value="NZ_CP103146.1"/>
</dbReference>
<geneLocation type="plasmid" evidence="3 4">
    <name>unnamed5</name>
</geneLocation>
<evidence type="ECO:0000256" key="1">
    <source>
        <dbReference type="SAM" id="MobiDB-lite"/>
    </source>
</evidence>
<dbReference type="Proteomes" id="UP001060104">
    <property type="component" value="Plasmid unnamed5"/>
</dbReference>
<organism evidence="3 4">
    <name type="scientific">Bacteroides faecis</name>
    <dbReference type="NCBI Taxonomy" id="674529"/>
    <lineage>
        <taxon>Bacteria</taxon>
        <taxon>Pseudomonadati</taxon>
        <taxon>Bacteroidota</taxon>
        <taxon>Bacteroidia</taxon>
        <taxon>Bacteroidales</taxon>
        <taxon>Bacteroidaceae</taxon>
        <taxon>Bacteroides</taxon>
    </lineage>
</organism>
<reference evidence="3" key="1">
    <citation type="submission" date="2022-08" db="EMBL/GenBank/DDBJ databases">
        <title>Genome Sequencing of Bacteroides fragilis Group Isolates with Nanopore Technology.</title>
        <authorList>
            <person name="Tisza M.J."/>
            <person name="Smith D."/>
            <person name="Dekker J.P."/>
        </authorList>
    </citation>
    <scope>NUCLEOTIDE SEQUENCE</scope>
    <source>
        <strain evidence="3">BFG-527</strain>
        <plasmid evidence="3">unnamed5</plasmid>
    </source>
</reference>
<evidence type="ECO:0000256" key="2">
    <source>
        <dbReference type="SAM" id="Phobius"/>
    </source>
</evidence>
<evidence type="ECO:0000313" key="4">
    <source>
        <dbReference type="Proteomes" id="UP001060104"/>
    </source>
</evidence>